<evidence type="ECO:0008006" key="4">
    <source>
        <dbReference type="Google" id="ProtNLM"/>
    </source>
</evidence>
<dbReference type="RefSeq" id="WP_088450819.1">
    <property type="nucleotide sequence ID" value="NZ_JACHXO010000004.1"/>
</dbReference>
<reference evidence="2 3" key="1">
    <citation type="submission" date="2020-08" db="EMBL/GenBank/DDBJ databases">
        <title>Genomic Encyclopedia of Type Strains, Phase III (KMG-III): the genomes of soil and plant-associated and newly described type strains.</title>
        <authorList>
            <person name="Whitman W."/>
        </authorList>
    </citation>
    <scope>NUCLEOTIDE SEQUENCE [LARGE SCALE GENOMIC DNA]</scope>
    <source>
        <strain evidence="2 3">CECT 7247</strain>
    </source>
</reference>
<evidence type="ECO:0000313" key="3">
    <source>
        <dbReference type="Proteomes" id="UP000574369"/>
    </source>
</evidence>
<evidence type="ECO:0000313" key="2">
    <source>
        <dbReference type="EMBL" id="MBB3195058.1"/>
    </source>
</evidence>
<evidence type="ECO:0000256" key="1">
    <source>
        <dbReference type="SAM" id="SignalP"/>
    </source>
</evidence>
<accession>A0ABR6GV95</accession>
<dbReference type="Proteomes" id="UP000574369">
    <property type="component" value="Unassembled WGS sequence"/>
</dbReference>
<proteinExistence type="predicted"/>
<feature type="signal peptide" evidence="1">
    <location>
        <begin position="1"/>
        <end position="16"/>
    </location>
</feature>
<gene>
    <name evidence="2" type="ORF">FHS28_002461</name>
</gene>
<feature type="chain" id="PRO_5047248383" description="Lipoprotein" evidence="1">
    <location>
        <begin position="17"/>
        <end position="177"/>
    </location>
</feature>
<sequence>MVAGAALVCSTAACMAATGTDFAITEVADNNKLILITAQKLDPHRDIQLQFPDEQSNIQCCQRLKASQFRPSRKKILVSNALTKGRAFAYETRLPARWQSGPFIGIAAIGPFKATDSQTELLAGNALQGPSLKATLCTSSEGVHLQARRGGELQTHLYLWLGYDIADPTCKSDIRAE</sequence>
<keyword evidence="1" id="KW-0732">Signal</keyword>
<protein>
    <recommendedName>
        <fullName evidence="4">Lipoprotein</fullName>
    </recommendedName>
</protein>
<organism evidence="2 3">
    <name type="scientific">Roseateles terrae</name>
    <dbReference type="NCBI Taxonomy" id="431060"/>
    <lineage>
        <taxon>Bacteria</taxon>
        <taxon>Pseudomonadati</taxon>
        <taxon>Pseudomonadota</taxon>
        <taxon>Betaproteobacteria</taxon>
        <taxon>Burkholderiales</taxon>
        <taxon>Sphaerotilaceae</taxon>
        <taxon>Roseateles</taxon>
    </lineage>
</organism>
<keyword evidence="3" id="KW-1185">Reference proteome</keyword>
<comment type="caution">
    <text evidence="2">The sequence shown here is derived from an EMBL/GenBank/DDBJ whole genome shotgun (WGS) entry which is preliminary data.</text>
</comment>
<dbReference type="EMBL" id="JACHXO010000004">
    <property type="protein sequence ID" value="MBB3195058.1"/>
    <property type="molecule type" value="Genomic_DNA"/>
</dbReference>
<name>A0ABR6GV95_9BURK</name>